<dbReference type="AlphaFoldDB" id="A0A426XZ52"/>
<gene>
    <name evidence="1" type="ORF">B296_00045167</name>
</gene>
<evidence type="ECO:0000313" key="2">
    <source>
        <dbReference type="Proteomes" id="UP000287651"/>
    </source>
</evidence>
<proteinExistence type="predicted"/>
<dbReference type="EMBL" id="AMZH03016239">
    <property type="protein sequence ID" value="RRT44793.1"/>
    <property type="molecule type" value="Genomic_DNA"/>
</dbReference>
<dbReference type="Proteomes" id="UP000287651">
    <property type="component" value="Unassembled WGS sequence"/>
</dbReference>
<sequence>MVRITGPYRCTDQLSVRCVSSYTEYTITQYTGVSQCTAHTGPLSDLHTAHTERYTSICKVASACILISAKSAGLPMHAPIAPAVRPIAAF</sequence>
<evidence type="ECO:0000313" key="1">
    <source>
        <dbReference type="EMBL" id="RRT44793.1"/>
    </source>
</evidence>
<comment type="caution">
    <text evidence="1">The sequence shown here is derived from an EMBL/GenBank/DDBJ whole genome shotgun (WGS) entry which is preliminary data.</text>
</comment>
<organism evidence="1 2">
    <name type="scientific">Ensete ventricosum</name>
    <name type="common">Abyssinian banana</name>
    <name type="synonym">Musa ensete</name>
    <dbReference type="NCBI Taxonomy" id="4639"/>
    <lineage>
        <taxon>Eukaryota</taxon>
        <taxon>Viridiplantae</taxon>
        <taxon>Streptophyta</taxon>
        <taxon>Embryophyta</taxon>
        <taxon>Tracheophyta</taxon>
        <taxon>Spermatophyta</taxon>
        <taxon>Magnoliopsida</taxon>
        <taxon>Liliopsida</taxon>
        <taxon>Zingiberales</taxon>
        <taxon>Musaceae</taxon>
        <taxon>Ensete</taxon>
    </lineage>
</organism>
<accession>A0A426XZ52</accession>
<reference evidence="1 2" key="1">
    <citation type="journal article" date="2014" name="Agronomy (Basel)">
        <title>A Draft Genome Sequence for Ensete ventricosum, the Drought-Tolerant Tree Against Hunger.</title>
        <authorList>
            <person name="Harrison J."/>
            <person name="Moore K.A."/>
            <person name="Paszkiewicz K."/>
            <person name="Jones T."/>
            <person name="Grant M."/>
            <person name="Ambacheew D."/>
            <person name="Muzemil S."/>
            <person name="Studholme D.J."/>
        </authorList>
    </citation>
    <scope>NUCLEOTIDE SEQUENCE [LARGE SCALE GENOMIC DNA]</scope>
</reference>
<name>A0A426XZ52_ENSVE</name>
<protein>
    <submittedName>
        <fullName evidence="1">Uncharacterized protein</fullName>
    </submittedName>
</protein>